<dbReference type="Proteomes" id="UP000189674">
    <property type="component" value="Chromosome"/>
</dbReference>
<dbReference type="RefSeq" id="WP_146661068.1">
    <property type="nucleotide sequence ID" value="NZ_CP019791.1"/>
</dbReference>
<name>A0A1U9NJX6_9BACT</name>
<protein>
    <submittedName>
        <fullName evidence="2">DNA primase domain-containing protein</fullName>
    </submittedName>
</protein>
<dbReference type="AlphaFoldDB" id="A0A1U9NJX6"/>
<dbReference type="EMBL" id="CP019791">
    <property type="protein sequence ID" value="AQT68243.1"/>
    <property type="molecule type" value="Genomic_DNA"/>
</dbReference>
<dbReference type="Pfam" id="PF16793">
    <property type="entry name" value="RepB_primase"/>
    <property type="match status" value="1"/>
</dbReference>
<sequence>MSKIQIEISTEEFLEQIHGKNALIYFNVASNTWRNKPQSYSEAKRKLKYRNSQGDDIGFIVNSGGSKKEDINRINACFIDWDCGRDANGEYFSLHYVKKKKDEFVKYLSDSPLNPSYIVETRNGFHVYWLTKDYSVTPEQLVNIQKRLIVYFNADPSCTTPNRVMRLPGYLWIKSKSNCSPFNVRIYNYNSLRYSYNDFDASFPFVSDDDFSEYLEENKKGRKSDHNNSFSYYNNTCDIYEGTFPDDIKEKDSLTNNNSIIDILKKKNLADYLGIEYDCQITPDKSLHLRCPFHDDSQESASIFVDKQTGHFRIYCHSSHCGFNGSIIDVVMKQKNCDVSDAVRHLIQHYDIQKDEKWKKDKRREIDDNINIVERINELKDEYPNLYHFVNRVRDDLLSKLRFARDKIALRTSKGDVIVICSLRKFNALKGGRRNDVGRQNERIDRYCVLGLMRKLPDEEITKSLMMNLQGQRDSLVKGLGVKGDKANIYRSQCYSFPAYTPDVLAEAEETAKKLRENGVKMNSISRDMIWQVLGPEKAAQIYPQVHKQGISSAGNKFMGKVESCLLQQLHTRGYARVPEIISEITQEYDWKSVTDRRVKKYIPGLLTKHGLAEVTCTKALKEQFRIISRGYPKIVIKKSVLASGAA</sequence>
<dbReference type="Pfam" id="PF01807">
    <property type="entry name" value="Zn_ribbon_DnaG"/>
    <property type="match status" value="1"/>
</dbReference>
<dbReference type="GO" id="GO:0003677">
    <property type="term" value="F:DNA binding"/>
    <property type="evidence" value="ECO:0007669"/>
    <property type="project" value="InterPro"/>
</dbReference>
<evidence type="ECO:0000259" key="1">
    <source>
        <dbReference type="SMART" id="SM00400"/>
    </source>
</evidence>
<dbReference type="InterPro" id="IPR039459">
    <property type="entry name" value="RepB-like_DNA_primase_dom"/>
</dbReference>
<dbReference type="KEGG" id="alus:STSP2_01399"/>
<dbReference type="Gene3D" id="3.30.70.1790">
    <property type="entry name" value="RepB DNA-primase, N-terminal domain"/>
    <property type="match status" value="1"/>
</dbReference>
<reference evidence="3" key="1">
    <citation type="submission" date="2017-02" db="EMBL/GenBank/DDBJ databases">
        <title>Comparative genomics and description of representatives of a novel lineage of planctomycetes thriving in anoxic sediments.</title>
        <authorList>
            <person name="Spring S."/>
            <person name="Bunk B."/>
            <person name="Sproer C."/>
        </authorList>
    </citation>
    <scope>NUCLEOTIDE SEQUENCE [LARGE SCALE GENOMIC DNA]</scope>
    <source>
        <strain evidence="3">ST-NAGAB-D1</strain>
    </source>
</reference>
<dbReference type="SUPFAM" id="SSF57783">
    <property type="entry name" value="Zinc beta-ribbon"/>
    <property type="match status" value="1"/>
</dbReference>
<gene>
    <name evidence="2" type="ORF">STSP2_01399</name>
</gene>
<dbReference type="STRING" id="1936003.STSP2_01399"/>
<feature type="domain" description="Zinc finger CHC2-type" evidence="1">
    <location>
        <begin position="291"/>
        <end position="347"/>
    </location>
</feature>
<proteinExistence type="predicted"/>
<dbReference type="GO" id="GO:0006260">
    <property type="term" value="P:DNA replication"/>
    <property type="evidence" value="ECO:0007669"/>
    <property type="project" value="InterPro"/>
</dbReference>
<dbReference type="Gene3D" id="3.90.580.10">
    <property type="entry name" value="Zinc finger, CHC2-type domain"/>
    <property type="match status" value="1"/>
</dbReference>
<accession>A0A1U9NJX6</accession>
<dbReference type="SMART" id="SM00400">
    <property type="entry name" value="ZnF_CHCC"/>
    <property type="match status" value="1"/>
</dbReference>
<dbReference type="GO" id="GO:0003899">
    <property type="term" value="F:DNA-directed RNA polymerase activity"/>
    <property type="evidence" value="ECO:0007669"/>
    <property type="project" value="InterPro"/>
</dbReference>
<dbReference type="InterPro" id="IPR036977">
    <property type="entry name" value="DNA_primase_Znf_CHC2"/>
</dbReference>
<dbReference type="InterPro" id="IPR002694">
    <property type="entry name" value="Znf_CHC2"/>
</dbReference>
<dbReference type="GO" id="GO:0008270">
    <property type="term" value="F:zinc ion binding"/>
    <property type="evidence" value="ECO:0007669"/>
    <property type="project" value="InterPro"/>
</dbReference>
<organism evidence="2 3">
    <name type="scientific">Anaerohalosphaera lusitana</name>
    <dbReference type="NCBI Taxonomy" id="1936003"/>
    <lineage>
        <taxon>Bacteria</taxon>
        <taxon>Pseudomonadati</taxon>
        <taxon>Planctomycetota</taxon>
        <taxon>Phycisphaerae</taxon>
        <taxon>Sedimentisphaerales</taxon>
        <taxon>Anaerohalosphaeraceae</taxon>
        <taxon>Anaerohalosphaera</taxon>
    </lineage>
</organism>
<keyword evidence="3" id="KW-1185">Reference proteome</keyword>
<evidence type="ECO:0000313" key="2">
    <source>
        <dbReference type="EMBL" id="AQT68243.1"/>
    </source>
</evidence>
<evidence type="ECO:0000313" key="3">
    <source>
        <dbReference type="Proteomes" id="UP000189674"/>
    </source>
</evidence>
<dbReference type="OrthoDB" id="9804281at2"/>